<dbReference type="GeneID" id="93356767"/>
<dbReference type="Proteomes" id="UP000530850">
    <property type="component" value="Unassembled WGS sequence"/>
</dbReference>
<sequence>MEKYTFMKAFCAFGVAVACMGVAAGCSSTENNSGTSGNSGAVAATVNGTEIYEDQITNTIQSNREQMGLSDESAWGQWLAQNKATPESIRSEIIDGFVTQEVVRQGAAAQNISVSGETVQSYVEQMKSNYNDDAAWQAALASAGVTEDEYRENIELSLIMQQLNESLATNAEPTEDQILEYAKMYATYYDGAKKSSHILFDASDEATAQEVLDKIKDGSLDFAEAAQQYSIDSSASDGGNVGWDKLTQFVTEYQTGLDGLDKGEVSDLITSQFGIHIIKCTDVFKAPEEVTSSDQLPAEFVESIKSLIVNNNNSKAYSDWVAAQKEAADIVINEMPEGLPYDIDMSQYESQSDQKAINDGATEGSAEGLAGETGETVDQENGGENVTAEGDENAPATEGNVDVPSNEPAPATEGNQEVDTSNDPGTPENPEAQGEGSAQ</sequence>
<dbReference type="Pfam" id="PF00639">
    <property type="entry name" value="Rotamase"/>
    <property type="match status" value="1"/>
</dbReference>
<dbReference type="InterPro" id="IPR023058">
    <property type="entry name" value="PPIase_PpiC_CS"/>
</dbReference>
<dbReference type="Proteomes" id="UP000309454">
    <property type="component" value="Unassembled WGS sequence"/>
</dbReference>
<accession>A0A3N0AA77</accession>
<dbReference type="SUPFAM" id="SSF54534">
    <property type="entry name" value="FKBP-like"/>
    <property type="match status" value="1"/>
</dbReference>
<evidence type="ECO:0000256" key="2">
    <source>
        <dbReference type="SAM" id="MobiDB-lite"/>
    </source>
</evidence>
<evidence type="ECO:0000256" key="1">
    <source>
        <dbReference type="PROSITE-ProRule" id="PRU00278"/>
    </source>
</evidence>
<gene>
    <name evidence="6" type="ORF">E5982_06610</name>
    <name evidence="5" type="ORF">FHR31_001395</name>
</gene>
<dbReference type="PROSITE" id="PS50198">
    <property type="entry name" value="PPIC_PPIASE_2"/>
    <property type="match status" value="1"/>
</dbReference>
<dbReference type="OrthoDB" id="14196at2"/>
<keyword evidence="1" id="KW-0697">Rotamase</keyword>
<keyword evidence="7" id="KW-1185">Reference proteome</keyword>
<dbReference type="Gene3D" id="3.10.50.40">
    <property type="match status" value="1"/>
</dbReference>
<dbReference type="RefSeq" id="WP_123185460.1">
    <property type="nucleotide sequence ID" value="NZ_CANSOV010000020.1"/>
</dbReference>
<dbReference type="PROSITE" id="PS01096">
    <property type="entry name" value="PPIC_PPIASE_1"/>
    <property type="match status" value="1"/>
</dbReference>
<dbReference type="EC" id="5.2.1.8" evidence="5"/>
<dbReference type="SUPFAM" id="SSF109998">
    <property type="entry name" value="Triger factor/SurA peptide-binding domain-like"/>
    <property type="match status" value="1"/>
</dbReference>
<dbReference type="EMBL" id="SSTM01000004">
    <property type="protein sequence ID" value="TJW10228.1"/>
    <property type="molecule type" value="Genomic_DNA"/>
</dbReference>
<dbReference type="PANTHER" id="PTHR47245">
    <property type="entry name" value="PEPTIDYLPROLYL ISOMERASE"/>
    <property type="match status" value="1"/>
</dbReference>
<evidence type="ECO:0000313" key="5">
    <source>
        <dbReference type="EMBL" id="MBB3171575.1"/>
    </source>
</evidence>
<dbReference type="InterPro" id="IPR000297">
    <property type="entry name" value="PPIase_PpiC"/>
</dbReference>
<feature type="compositionally biased region" description="Polar residues" evidence="2">
    <location>
        <begin position="413"/>
        <end position="424"/>
    </location>
</feature>
<dbReference type="InterPro" id="IPR027304">
    <property type="entry name" value="Trigger_fact/SurA_dom_sf"/>
</dbReference>
<dbReference type="InterPro" id="IPR050245">
    <property type="entry name" value="PrsA_foldase"/>
</dbReference>
<feature type="chain" id="PRO_5038303560" evidence="3">
    <location>
        <begin position="24"/>
        <end position="439"/>
    </location>
</feature>
<feature type="signal peptide" evidence="3">
    <location>
        <begin position="1"/>
        <end position="23"/>
    </location>
</feature>
<evidence type="ECO:0000313" key="6">
    <source>
        <dbReference type="EMBL" id="TJW10228.1"/>
    </source>
</evidence>
<dbReference type="PANTHER" id="PTHR47245:SF2">
    <property type="entry name" value="PEPTIDYL-PROLYL CIS-TRANS ISOMERASE HP_0175-RELATED"/>
    <property type="match status" value="1"/>
</dbReference>
<evidence type="ECO:0000313" key="8">
    <source>
        <dbReference type="Proteomes" id="UP000530850"/>
    </source>
</evidence>
<dbReference type="Gene3D" id="1.10.4030.10">
    <property type="entry name" value="Porin chaperone SurA, peptide-binding domain"/>
    <property type="match status" value="1"/>
</dbReference>
<feature type="region of interest" description="Disordered" evidence="2">
    <location>
        <begin position="349"/>
        <end position="439"/>
    </location>
</feature>
<reference evidence="5 8" key="2">
    <citation type="submission" date="2020-08" db="EMBL/GenBank/DDBJ databases">
        <title>Sequencing the genomes of 1000 actinobacteria strains.</title>
        <authorList>
            <person name="Klenk H.-P."/>
        </authorList>
    </citation>
    <scope>NUCLEOTIDE SEQUENCE [LARGE SCALE GENOMIC DNA]</scope>
    <source>
        <strain evidence="5 8">DSM 22242</strain>
    </source>
</reference>
<proteinExistence type="predicted"/>
<dbReference type="Pfam" id="PF13624">
    <property type="entry name" value="SurA_N_3"/>
    <property type="match status" value="1"/>
</dbReference>
<keyword evidence="3" id="KW-0732">Signal</keyword>
<evidence type="ECO:0000313" key="7">
    <source>
        <dbReference type="Proteomes" id="UP000309454"/>
    </source>
</evidence>
<feature type="domain" description="PpiC" evidence="4">
    <location>
        <begin position="190"/>
        <end position="282"/>
    </location>
</feature>
<name>A0A3N0AA77_9ACTN</name>
<organism evidence="5 8">
    <name type="scientific">Parvibacter caecicola</name>
    <dbReference type="NCBI Taxonomy" id="747645"/>
    <lineage>
        <taxon>Bacteria</taxon>
        <taxon>Bacillati</taxon>
        <taxon>Actinomycetota</taxon>
        <taxon>Coriobacteriia</taxon>
        <taxon>Coriobacteriales</taxon>
        <taxon>Coriobacteriaceae</taxon>
        <taxon>Parvibacter</taxon>
    </lineage>
</organism>
<keyword evidence="1 5" id="KW-0413">Isomerase</keyword>
<protein>
    <submittedName>
        <fullName evidence="5">Foldase protein PrsA</fullName>
        <ecNumber evidence="5">5.2.1.8</ecNumber>
    </submittedName>
    <submittedName>
        <fullName evidence="6">Peptidylprolyl isomerase</fullName>
    </submittedName>
</protein>
<evidence type="ECO:0000259" key="4">
    <source>
        <dbReference type="PROSITE" id="PS50198"/>
    </source>
</evidence>
<dbReference type="EMBL" id="JACHYA010000004">
    <property type="protein sequence ID" value="MBB3171575.1"/>
    <property type="molecule type" value="Genomic_DNA"/>
</dbReference>
<dbReference type="AlphaFoldDB" id="A0A3N0AA77"/>
<dbReference type="GO" id="GO:0003755">
    <property type="term" value="F:peptidyl-prolyl cis-trans isomerase activity"/>
    <property type="evidence" value="ECO:0007669"/>
    <property type="project" value="UniProtKB-KW"/>
</dbReference>
<dbReference type="PROSITE" id="PS51257">
    <property type="entry name" value="PROKAR_LIPOPROTEIN"/>
    <property type="match status" value="1"/>
</dbReference>
<reference evidence="6 7" key="1">
    <citation type="submission" date="2019-04" db="EMBL/GenBank/DDBJ databases">
        <title>Microbes associate with the intestines of laboratory mice.</title>
        <authorList>
            <person name="Navarre W."/>
            <person name="Wong E."/>
            <person name="Huang K.C."/>
            <person name="Tropini C."/>
            <person name="Ng K."/>
            <person name="Yu B."/>
        </authorList>
    </citation>
    <scope>NUCLEOTIDE SEQUENCE [LARGE SCALE GENOMIC DNA]</scope>
    <source>
        <strain evidence="6 7">NM48_B13</strain>
    </source>
</reference>
<comment type="caution">
    <text evidence="5">The sequence shown here is derived from an EMBL/GenBank/DDBJ whole genome shotgun (WGS) entry which is preliminary data.</text>
</comment>
<evidence type="ECO:0000256" key="3">
    <source>
        <dbReference type="SAM" id="SignalP"/>
    </source>
</evidence>
<dbReference type="InterPro" id="IPR046357">
    <property type="entry name" value="PPIase_dom_sf"/>
</dbReference>